<evidence type="ECO:0000313" key="1">
    <source>
        <dbReference type="EMBL" id="SPC88027.1"/>
    </source>
</evidence>
<name>A0A2N9FAV3_FAGSY</name>
<gene>
    <name evidence="1" type="ORF">FSB_LOCUS15909</name>
</gene>
<dbReference type="PANTHER" id="PTHR33116:SF80">
    <property type="entry name" value="REVERSE TRANSCRIPTASE ZINC-BINDING DOMAIN-CONTAINING PROTEIN"/>
    <property type="match status" value="1"/>
</dbReference>
<dbReference type="AlphaFoldDB" id="A0A2N9FAV3"/>
<accession>A0A2N9FAV3</accession>
<reference evidence="1" key="1">
    <citation type="submission" date="2018-02" db="EMBL/GenBank/DDBJ databases">
        <authorList>
            <person name="Cohen D.B."/>
            <person name="Kent A.D."/>
        </authorList>
    </citation>
    <scope>NUCLEOTIDE SEQUENCE</scope>
</reference>
<protein>
    <recommendedName>
        <fullName evidence="2">Reverse transcriptase zinc-binding domain-containing protein</fullName>
    </recommendedName>
</protein>
<organism evidence="1">
    <name type="scientific">Fagus sylvatica</name>
    <name type="common">Beechnut</name>
    <dbReference type="NCBI Taxonomy" id="28930"/>
    <lineage>
        <taxon>Eukaryota</taxon>
        <taxon>Viridiplantae</taxon>
        <taxon>Streptophyta</taxon>
        <taxon>Embryophyta</taxon>
        <taxon>Tracheophyta</taxon>
        <taxon>Spermatophyta</taxon>
        <taxon>Magnoliopsida</taxon>
        <taxon>eudicotyledons</taxon>
        <taxon>Gunneridae</taxon>
        <taxon>Pentapetalae</taxon>
        <taxon>rosids</taxon>
        <taxon>fabids</taxon>
        <taxon>Fagales</taxon>
        <taxon>Fagaceae</taxon>
        <taxon>Fagus</taxon>
    </lineage>
</organism>
<dbReference type="PANTHER" id="PTHR33116">
    <property type="entry name" value="REVERSE TRANSCRIPTASE ZINC-BINDING DOMAIN-CONTAINING PROTEIN-RELATED-RELATED"/>
    <property type="match status" value="1"/>
</dbReference>
<evidence type="ECO:0008006" key="2">
    <source>
        <dbReference type="Google" id="ProtNLM"/>
    </source>
</evidence>
<proteinExistence type="predicted"/>
<dbReference type="EMBL" id="OIVN01000967">
    <property type="protein sequence ID" value="SPC88027.1"/>
    <property type="molecule type" value="Genomic_DNA"/>
</dbReference>
<sequence>MYWSSIFILPKKVIKAIEYYFNHYLWQGKCTGRGGIRVAWDKVCLPKKGGLGLKRVEDWNRLPSLNTFGAFLPNQTSDCTWGWRTLLKLREDARLFLKCEVGDGRKIFLWHDHWHLDGILYLKYGHRVVYDAASRSDACAGQIKSEDQLLNIIKRDEKNRLHSKNGFRDNILNRILCCNRGISVAGVVRRDVAV</sequence>